<proteinExistence type="predicted"/>
<evidence type="ECO:0000313" key="2">
    <source>
        <dbReference type="Proteomes" id="UP000438429"/>
    </source>
</evidence>
<dbReference type="AlphaFoldDB" id="A0A6A4SEK3"/>
<dbReference type="EMBL" id="VEVO01000016">
    <property type="protein sequence ID" value="KAF0029314.1"/>
    <property type="molecule type" value="Genomic_DNA"/>
</dbReference>
<protein>
    <submittedName>
        <fullName evidence="1">Uncharacterized protein</fullName>
    </submittedName>
</protein>
<reference evidence="1 2" key="1">
    <citation type="submission" date="2019-06" db="EMBL/GenBank/DDBJ databases">
        <title>Draft genomes of female and male turbot (Scophthalmus maximus).</title>
        <authorList>
            <person name="Xu H."/>
            <person name="Xu X.-W."/>
            <person name="Shao C."/>
            <person name="Chen S."/>
        </authorList>
    </citation>
    <scope>NUCLEOTIDE SEQUENCE [LARGE SCALE GENOMIC DNA]</scope>
    <source>
        <strain evidence="1">Ysfricsl-2016a</strain>
        <tissue evidence="1">Blood</tissue>
    </source>
</reference>
<organism evidence="1 2">
    <name type="scientific">Scophthalmus maximus</name>
    <name type="common">Turbot</name>
    <name type="synonym">Psetta maxima</name>
    <dbReference type="NCBI Taxonomy" id="52904"/>
    <lineage>
        <taxon>Eukaryota</taxon>
        <taxon>Metazoa</taxon>
        <taxon>Chordata</taxon>
        <taxon>Craniata</taxon>
        <taxon>Vertebrata</taxon>
        <taxon>Euteleostomi</taxon>
        <taxon>Actinopterygii</taxon>
        <taxon>Neopterygii</taxon>
        <taxon>Teleostei</taxon>
        <taxon>Neoteleostei</taxon>
        <taxon>Acanthomorphata</taxon>
        <taxon>Carangaria</taxon>
        <taxon>Pleuronectiformes</taxon>
        <taxon>Pleuronectoidei</taxon>
        <taxon>Scophthalmidae</taxon>
        <taxon>Scophthalmus</taxon>
    </lineage>
</organism>
<feature type="non-terminal residue" evidence="1">
    <location>
        <position position="405"/>
    </location>
</feature>
<accession>A0A6A4SEK3</accession>
<evidence type="ECO:0000313" key="1">
    <source>
        <dbReference type="EMBL" id="KAF0029314.1"/>
    </source>
</evidence>
<name>A0A6A4SEK3_SCOMX</name>
<dbReference type="Proteomes" id="UP000438429">
    <property type="component" value="Unassembled WGS sequence"/>
</dbReference>
<sequence length="405" mass="44769">MVGCSVEEASLTVGELVGFHSVKSASGMNSAILIFLDDVAKVEQVVENGIVVLDTFMPVLPLVNPATKIIISNAPPFMKNDLAKELSCYGQLVSPINLVLLGSKSPKLKHVVCHRRQVTFSLTFSFKVEGFSYVVFATSETMTCIGSGEEGHLIRSCPEKREQAGPSPSRPGPTGVAVFQTFCRAGILTLGSVVEHTGPALDNAAALAARLSMRSVRIISRLLDMGKRSLTDHKLLMIKDYSDGFIVPNANDPFSCLALRSGFNVTDGLMSVHNIRGFNLDQAKVSINSYVPILHSWPHNHQEYDEAVQTVDLPADLWLSDATVVLLQHFNYQLNVLYICMYSKGNPRQTSQMKLRLFFLTGQVTETKHQTYTMTTVRKKSQVTNFTFDIKTIVLAVYIYKMRQV</sequence>
<gene>
    <name evidence="1" type="ORF">F2P81_018419</name>
</gene>
<comment type="caution">
    <text evidence="1">The sequence shown here is derived from an EMBL/GenBank/DDBJ whole genome shotgun (WGS) entry which is preliminary data.</text>
</comment>